<evidence type="ECO:0000313" key="1">
    <source>
        <dbReference type="EMBL" id="KAH7923826.1"/>
    </source>
</evidence>
<reference evidence="1" key="1">
    <citation type="journal article" date="2021" name="New Phytol.">
        <title>Evolutionary innovations through gain and loss of genes in the ectomycorrhizal Boletales.</title>
        <authorList>
            <person name="Wu G."/>
            <person name="Miyauchi S."/>
            <person name="Morin E."/>
            <person name="Kuo A."/>
            <person name="Drula E."/>
            <person name="Varga T."/>
            <person name="Kohler A."/>
            <person name="Feng B."/>
            <person name="Cao Y."/>
            <person name="Lipzen A."/>
            <person name="Daum C."/>
            <person name="Hundley H."/>
            <person name="Pangilinan J."/>
            <person name="Johnson J."/>
            <person name="Barry K."/>
            <person name="LaButti K."/>
            <person name="Ng V."/>
            <person name="Ahrendt S."/>
            <person name="Min B."/>
            <person name="Choi I.G."/>
            <person name="Park H."/>
            <person name="Plett J.M."/>
            <person name="Magnuson J."/>
            <person name="Spatafora J.W."/>
            <person name="Nagy L.G."/>
            <person name="Henrissat B."/>
            <person name="Grigoriev I.V."/>
            <person name="Yang Z.L."/>
            <person name="Xu J."/>
            <person name="Martin F.M."/>
        </authorList>
    </citation>
    <scope>NUCLEOTIDE SEQUENCE</scope>
    <source>
        <strain evidence="1">KUC20120723A-06</strain>
    </source>
</reference>
<evidence type="ECO:0000313" key="2">
    <source>
        <dbReference type="Proteomes" id="UP000790709"/>
    </source>
</evidence>
<dbReference type="EMBL" id="MU266441">
    <property type="protein sequence ID" value="KAH7923826.1"/>
    <property type="molecule type" value="Genomic_DNA"/>
</dbReference>
<organism evidence="1 2">
    <name type="scientific">Leucogyrophana mollusca</name>
    <dbReference type="NCBI Taxonomy" id="85980"/>
    <lineage>
        <taxon>Eukaryota</taxon>
        <taxon>Fungi</taxon>
        <taxon>Dikarya</taxon>
        <taxon>Basidiomycota</taxon>
        <taxon>Agaricomycotina</taxon>
        <taxon>Agaricomycetes</taxon>
        <taxon>Agaricomycetidae</taxon>
        <taxon>Boletales</taxon>
        <taxon>Boletales incertae sedis</taxon>
        <taxon>Leucogyrophana</taxon>
    </lineage>
</organism>
<comment type="caution">
    <text evidence="1">The sequence shown here is derived from an EMBL/GenBank/DDBJ whole genome shotgun (WGS) entry which is preliminary data.</text>
</comment>
<proteinExistence type="predicted"/>
<sequence length="64" mass="6454">MTSSSDGATEALPSDIADETLLNTFLASSENGFILSRVGASGAEPAWSCTVAGGSAHLVWPSLV</sequence>
<name>A0ACB8BDD7_9AGAM</name>
<accession>A0ACB8BDD7</accession>
<dbReference type="Proteomes" id="UP000790709">
    <property type="component" value="Unassembled WGS sequence"/>
</dbReference>
<protein>
    <submittedName>
        <fullName evidence="1">Uncharacterized protein</fullName>
    </submittedName>
</protein>
<gene>
    <name evidence="1" type="ORF">BV22DRAFT_1035882</name>
</gene>
<keyword evidence="2" id="KW-1185">Reference proteome</keyword>